<feature type="compositionally biased region" description="Basic residues" evidence="1">
    <location>
        <begin position="1"/>
        <end position="11"/>
    </location>
</feature>
<evidence type="ECO:0000313" key="2">
    <source>
        <dbReference type="EMBL" id="OXA42890.1"/>
    </source>
</evidence>
<dbReference type="AlphaFoldDB" id="A0A226DCN0"/>
<dbReference type="EMBL" id="LNIX01000024">
    <property type="protein sequence ID" value="OXA42890.1"/>
    <property type="molecule type" value="Genomic_DNA"/>
</dbReference>
<dbReference type="Proteomes" id="UP000198287">
    <property type="component" value="Unassembled WGS sequence"/>
</dbReference>
<feature type="region of interest" description="Disordered" evidence="1">
    <location>
        <begin position="1"/>
        <end position="98"/>
    </location>
</feature>
<sequence>KFQKMGPKRKRMEKEPSTGELPAPVYVEFSPRGYTRSSAVIMRPTNSSSDPISNAGVTSGESKSQEGAENTNNANLRAGSGSSRGPIMQLPKKTKNMVQKQDRNKIIIKKVSILLCRFSSSAETFVRSILEFNSTVWGPGLTKDQTDSIEKIQRRAMSTILNLKVTERSYHDHLLVLGLDTLKKRREAALSRMGASILQNPRLRNMLPDFCNVTSARSLRQSNLLMPITTTRKRYQNSSIPAMVNLINAEFRQTKSFRGIQYVSHFTD</sequence>
<proteinExistence type="predicted"/>
<dbReference type="OrthoDB" id="426210at2759"/>
<comment type="caution">
    <text evidence="2">The sequence shown here is derived from an EMBL/GenBank/DDBJ whole genome shotgun (WGS) entry which is preliminary data.</text>
</comment>
<evidence type="ECO:0000313" key="3">
    <source>
        <dbReference type="Proteomes" id="UP000198287"/>
    </source>
</evidence>
<evidence type="ECO:0000256" key="1">
    <source>
        <dbReference type="SAM" id="MobiDB-lite"/>
    </source>
</evidence>
<reference evidence="2 3" key="1">
    <citation type="submission" date="2015-12" db="EMBL/GenBank/DDBJ databases">
        <title>The genome of Folsomia candida.</title>
        <authorList>
            <person name="Faddeeva A."/>
            <person name="Derks M.F."/>
            <person name="Anvar Y."/>
            <person name="Smit S."/>
            <person name="Van Straalen N."/>
            <person name="Roelofs D."/>
        </authorList>
    </citation>
    <scope>NUCLEOTIDE SEQUENCE [LARGE SCALE GENOMIC DNA]</scope>
    <source>
        <strain evidence="2 3">VU population</strain>
        <tissue evidence="2">Whole body</tissue>
    </source>
</reference>
<name>A0A226DCN0_FOLCA</name>
<protein>
    <submittedName>
        <fullName evidence="2">Uncharacterized protein</fullName>
    </submittedName>
</protein>
<keyword evidence="3" id="KW-1185">Reference proteome</keyword>
<feature type="compositionally biased region" description="Polar residues" evidence="1">
    <location>
        <begin position="44"/>
        <end position="83"/>
    </location>
</feature>
<organism evidence="2 3">
    <name type="scientific">Folsomia candida</name>
    <name type="common">Springtail</name>
    <dbReference type="NCBI Taxonomy" id="158441"/>
    <lineage>
        <taxon>Eukaryota</taxon>
        <taxon>Metazoa</taxon>
        <taxon>Ecdysozoa</taxon>
        <taxon>Arthropoda</taxon>
        <taxon>Hexapoda</taxon>
        <taxon>Collembola</taxon>
        <taxon>Entomobryomorpha</taxon>
        <taxon>Isotomoidea</taxon>
        <taxon>Isotomidae</taxon>
        <taxon>Proisotominae</taxon>
        <taxon>Folsomia</taxon>
    </lineage>
</organism>
<feature type="non-terminal residue" evidence="2">
    <location>
        <position position="1"/>
    </location>
</feature>
<accession>A0A226DCN0</accession>
<gene>
    <name evidence="2" type="ORF">Fcan01_22348</name>
</gene>